<sequence>MMAAAMQLQVTFRHTVNAVQSGTFTTEQPKQVLIMGNRLAAFVSKPVRDFNIENRVDRVISAEKPKAAPRHPSDAKHEPKTSLDDASKVQEKREDLLERLRSVKVVSSDPQVQESAAPRSDRPLPQSREAPLEQKYGYFEPAVVPRGRLTLRQATQMLADTKMDPATYTPEAVAAQYGLDVKDVHSMLRYFGVFHVHSVQPTQQDFTGISYTKSALLSLKQSLQGDSKDEQKADERTVGTQDDRTPGTKK</sequence>
<proteinExistence type="predicted"/>
<name>A0ACB7RWG1_HYAAI</name>
<comment type="caution">
    <text evidence="1">The sequence shown here is derived from an EMBL/GenBank/DDBJ whole genome shotgun (WGS) entry which is preliminary data.</text>
</comment>
<organism evidence="1 2">
    <name type="scientific">Hyalomma asiaticum</name>
    <name type="common">Tick</name>
    <dbReference type="NCBI Taxonomy" id="266040"/>
    <lineage>
        <taxon>Eukaryota</taxon>
        <taxon>Metazoa</taxon>
        <taxon>Ecdysozoa</taxon>
        <taxon>Arthropoda</taxon>
        <taxon>Chelicerata</taxon>
        <taxon>Arachnida</taxon>
        <taxon>Acari</taxon>
        <taxon>Parasitiformes</taxon>
        <taxon>Ixodida</taxon>
        <taxon>Ixodoidea</taxon>
        <taxon>Ixodidae</taxon>
        <taxon>Hyalomminae</taxon>
        <taxon>Hyalomma</taxon>
    </lineage>
</organism>
<gene>
    <name evidence="1" type="ORF">HPB50_001118</name>
</gene>
<keyword evidence="2" id="KW-1185">Reference proteome</keyword>
<reference evidence="1" key="1">
    <citation type="submission" date="2020-05" db="EMBL/GenBank/DDBJ databases">
        <title>Large-scale comparative analyses of tick genomes elucidate their genetic diversity and vector capacities.</title>
        <authorList>
            <person name="Jia N."/>
            <person name="Wang J."/>
            <person name="Shi W."/>
            <person name="Du L."/>
            <person name="Sun Y."/>
            <person name="Zhan W."/>
            <person name="Jiang J."/>
            <person name="Wang Q."/>
            <person name="Zhang B."/>
            <person name="Ji P."/>
            <person name="Sakyi L.B."/>
            <person name="Cui X."/>
            <person name="Yuan T."/>
            <person name="Jiang B."/>
            <person name="Yang W."/>
            <person name="Lam T.T.-Y."/>
            <person name="Chang Q."/>
            <person name="Ding S."/>
            <person name="Wang X."/>
            <person name="Zhu J."/>
            <person name="Ruan X."/>
            <person name="Zhao L."/>
            <person name="Wei J."/>
            <person name="Que T."/>
            <person name="Du C."/>
            <person name="Cheng J."/>
            <person name="Dai P."/>
            <person name="Han X."/>
            <person name="Huang E."/>
            <person name="Gao Y."/>
            <person name="Liu J."/>
            <person name="Shao H."/>
            <person name="Ye R."/>
            <person name="Li L."/>
            <person name="Wei W."/>
            <person name="Wang X."/>
            <person name="Wang C."/>
            <person name="Yang T."/>
            <person name="Huo Q."/>
            <person name="Li W."/>
            <person name="Guo W."/>
            <person name="Chen H."/>
            <person name="Zhou L."/>
            <person name="Ni X."/>
            <person name="Tian J."/>
            <person name="Zhou Y."/>
            <person name="Sheng Y."/>
            <person name="Liu T."/>
            <person name="Pan Y."/>
            <person name="Xia L."/>
            <person name="Li J."/>
            <person name="Zhao F."/>
            <person name="Cao W."/>
        </authorList>
    </citation>
    <scope>NUCLEOTIDE SEQUENCE</scope>
    <source>
        <strain evidence="1">Hyas-2018</strain>
    </source>
</reference>
<dbReference type="EMBL" id="CM023486">
    <property type="protein sequence ID" value="KAH6927242.1"/>
    <property type="molecule type" value="Genomic_DNA"/>
</dbReference>
<accession>A0ACB7RWG1</accession>
<dbReference type="Proteomes" id="UP000821845">
    <property type="component" value="Chromosome 6"/>
</dbReference>
<protein>
    <submittedName>
        <fullName evidence="1">Uncharacterized protein</fullName>
    </submittedName>
</protein>
<evidence type="ECO:0000313" key="1">
    <source>
        <dbReference type="EMBL" id="KAH6927242.1"/>
    </source>
</evidence>
<evidence type="ECO:0000313" key="2">
    <source>
        <dbReference type="Proteomes" id="UP000821845"/>
    </source>
</evidence>